<name>A0ACC0WAG7_9STRA</name>
<dbReference type="Proteomes" id="UP001163321">
    <property type="component" value="Chromosome 3"/>
</dbReference>
<keyword evidence="2" id="KW-1185">Reference proteome</keyword>
<dbReference type="EMBL" id="CM047582">
    <property type="protein sequence ID" value="KAI9915749.1"/>
    <property type="molecule type" value="Genomic_DNA"/>
</dbReference>
<reference evidence="1 2" key="1">
    <citation type="journal article" date="2022" name="bioRxiv">
        <title>The genome of the oomycete Peronosclerospora sorghi, a cosmopolitan pathogen of maize and sorghum, is inflated with dispersed pseudogenes.</title>
        <authorList>
            <person name="Fletcher K."/>
            <person name="Martin F."/>
            <person name="Isakeit T."/>
            <person name="Cavanaugh K."/>
            <person name="Magill C."/>
            <person name="Michelmore R."/>
        </authorList>
    </citation>
    <scope>NUCLEOTIDE SEQUENCE [LARGE SCALE GENOMIC DNA]</scope>
    <source>
        <strain evidence="1">P6</strain>
    </source>
</reference>
<protein>
    <submittedName>
        <fullName evidence="1">Uncharacterized protein</fullName>
    </submittedName>
</protein>
<sequence length="80" mass="8930">MFDLYIQNHIGKKPSVPALVVFAQVIAHSPKAVYLPHLTHIFLLVARALNINDRELGSDAVQTFKPLLFDSGSMSRQKKS</sequence>
<gene>
    <name evidence="1" type="ORF">PsorP6_007657</name>
</gene>
<comment type="caution">
    <text evidence="1">The sequence shown here is derived from an EMBL/GenBank/DDBJ whole genome shotgun (WGS) entry which is preliminary data.</text>
</comment>
<evidence type="ECO:0000313" key="2">
    <source>
        <dbReference type="Proteomes" id="UP001163321"/>
    </source>
</evidence>
<accession>A0ACC0WAG7</accession>
<evidence type="ECO:0000313" key="1">
    <source>
        <dbReference type="EMBL" id="KAI9915749.1"/>
    </source>
</evidence>
<organism evidence="1 2">
    <name type="scientific">Peronosclerospora sorghi</name>
    <dbReference type="NCBI Taxonomy" id="230839"/>
    <lineage>
        <taxon>Eukaryota</taxon>
        <taxon>Sar</taxon>
        <taxon>Stramenopiles</taxon>
        <taxon>Oomycota</taxon>
        <taxon>Peronosporomycetes</taxon>
        <taxon>Peronosporales</taxon>
        <taxon>Peronosporaceae</taxon>
        <taxon>Peronosclerospora</taxon>
    </lineage>
</organism>
<proteinExistence type="predicted"/>